<dbReference type="Proteomes" id="UP000054359">
    <property type="component" value="Unassembled WGS sequence"/>
</dbReference>
<dbReference type="GO" id="GO:0016020">
    <property type="term" value="C:membrane"/>
    <property type="evidence" value="ECO:0007669"/>
    <property type="project" value="UniProtKB-SubCell"/>
</dbReference>
<feature type="transmembrane region" description="Helical" evidence="5">
    <location>
        <begin position="179"/>
        <end position="203"/>
    </location>
</feature>
<feature type="transmembrane region" description="Helical" evidence="5">
    <location>
        <begin position="139"/>
        <end position="159"/>
    </location>
</feature>
<name>A0A087SY53_STEMI</name>
<dbReference type="OMA" id="RCIADTW"/>
<evidence type="ECO:0000313" key="7">
    <source>
        <dbReference type="EMBL" id="KFM57792.1"/>
    </source>
</evidence>
<feature type="transmembrane region" description="Helical" evidence="5">
    <location>
        <begin position="20"/>
        <end position="45"/>
    </location>
</feature>
<dbReference type="SUPFAM" id="SSF81321">
    <property type="entry name" value="Family A G protein-coupled receptor-like"/>
    <property type="match status" value="1"/>
</dbReference>
<sequence length="328" mass="37395">MLPFPNNCTLSSAASYDVDKVYVVLAVSTATLSFFLNFTQFIVIIHQRLLKQNKNIIIINLCVCGQLSSVTVIWYIYKVVVFWHQERIIDNYLLCFLLPSGLHLLTLFTFTPLITLLVLQHHLVVRPRTSKRFHSNQLVIGLLVVLAWCEAVIISLIPLSGWNNWHDICSVPFAWSPSFSVLICIIYFLHYPMVIILLTDLCLWSSKRRSSICPQPLHNKLNYECGEQNMIVHVEPKPLSSQNVVLLFLLYIAGTMPFMCYTAKVALSQDMDLCQSLVANEKAAMWTSWITVVFAAIRPLFHIFVEDDLGDGTATFISTVCRIKNTYT</sequence>
<feature type="transmembrane region" description="Helical" evidence="5">
    <location>
        <begin position="244"/>
        <end position="263"/>
    </location>
</feature>
<comment type="subcellular location">
    <subcellularLocation>
        <location evidence="1">Membrane</location>
    </subcellularLocation>
</comment>
<dbReference type="EMBL" id="KK112490">
    <property type="protein sequence ID" value="KFM57792.1"/>
    <property type="molecule type" value="Genomic_DNA"/>
</dbReference>
<feature type="transmembrane region" description="Helical" evidence="5">
    <location>
        <begin position="97"/>
        <end position="119"/>
    </location>
</feature>
<dbReference type="PROSITE" id="PS50262">
    <property type="entry name" value="G_PROTEIN_RECEP_F1_2"/>
    <property type="match status" value="1"/>
</dbReference>
<dbReference type="OrthoDB" id="6422919at2759"/>
<accession>A0A087SY53</accession>
<feature type="transmembrane region" description="Helical" evidence="5">
    <location>
        <begin position="57"/>
        <end position="77"/>
    </location>
</feature>
<evidence type="ECO:0000256" key="4">
    <source>
        <dbReference type="ARBA" id="ARBA00023136"/>
    </source>
</evidence>
<feature type="non-terminal residue" evidence="7">
    <location>
        <position position="328"/>
    </location>
</feature>
<dbReference type="CDD" id="cd00637">
    <property type="entry name" value="7tm_classA_rhodopsin-like"/>
    <property type="match status" value="1"/>
</dbReference>
<dbReference type="Gene3D" id="1.20.1070.10">
    <property type="entry name" value="Rhodopsin 7-helix transmembrane proteins"/>
    <property type="match status" value="1"/>
</dbReference>
<evidence type="ECO:0000256" key="1">
    <source>
        <dbReference type="ARBA" id="ARBA00004370"/>
    </source>
</evidence>
<evidence type="ECO:0000313" key="8">
    <source>
        <dbReference type="Proteomes" id="UP000054359"/>
    </source>
</evidence>
<evidence type="ECO:0000256" key="2">
    <source>
        <dbReference type="ARBA" id="ARBA00022692"/>
    </source>
</evidence>
<evidence type="ECO:0000256" key="3">
    <source>
        <dbReference type="ARBA" id="ARBA00022989"/>
    </source>
</evidence>
<protein>
    <recommendedName>
        <fullName evidence="6">G-protein coupled receptors family 1 profile domain-containing protein</fullName>
    </recommendedName>
</protein>
<evidence type="ECO:0000256" key="5">
    <source>
        <dbReference type="SAM" id="Phobius"/>
    </source>
</evidence>
<reference evidence="7 8" key="1">
    <citation type="submission" date="2013-11" db="EMBL/GenBank/DDBJ databases">
        <title>Genome sequencing of Stegodyphus mimosarum.</title>
        <authorList>
            <person name="Bechsgaard J."/>
        </authorList>
    </citation>
    <scope>NUCLEOTIDE SEQUENCE [LARGE SCALE GENOMIC DNA]</scope>
</reference>
<proteinExistence type="predicted"/>
<keyword evidence="4 5" id="KW-0472">Membrane</keyword>
<feature type="domain" description="G-protein coupled receptors family 1 profile" evidence="6">
    <location>
        <begin position="36"/>
        <end position="302"/>
    </location>
</feature>
<keyword evidence="3 5" id="KW-1133">Transmembrane helix</keyword>
<feature type="transmembrane region" description="Helical" evidence="5">
    <location>
        <begin position="283"/>
        <end position="301"/>
    </location>
</feature>
<keyword evidence="2 5" id="KW-0812">Transmembrane</keyword>
<gene>
    <name evidence="7" type="ORF">X975_26946</name>
</gene>
<keyword evidence="8" id="KW-1185">Reference proteome</keyword>
<dbReference type="InterPro" id="IPR017452">
    <property type="entry name" value="GPCR_Rhodpsn_7TM"/>
</dbReference>
<dbReference type="AlphaFoldDB" id="A0A087SY53"/>
<organism evidence="7 8">
    <name type="scientific">Stegodyphus mimosarum</name>
    <name type="common">African social velvet spider</name>
    <dbReference type="NCBI Taxonomy" id="407821"/>
    <lineage>
        <taxon>Eukaryota</taxon>
        <taxon>Metazoa</taxon>
        <taxon>Ecdysozoa</taxon>
        <taxon>Arthropoda</taxon>
        <taxon>Chelicerata</taxon>
        <taxon>Arachnida</taxon>
        <taxon>Araneae</taxon>
        <taxon>Araneomorphae</taxon>
        <taxon>Entelegynae</taxon>
        <taxon>Eresoidea</taxon>
        <taxon>Eresidae</taxon>
        <taxon>Stegodyphus</taxon>
    </lineage>
</organism>
<evidence type="ECO:0000259" key="6">
    <source>
        <dbReference type="PROSITE" id="PS50262"/>
    </source>
</evidence>